<keyword evidence="13" id="KW-0862">Zinc</keyword>
<dbReference type="GO" id="GO:0006508">
    <property type="term" value="P:proteolysis"/>
    <property type="evidence" value="ECO:0007669"/>
    <property type="project" value="UniProtKB-KW"/>
</dbReference>
<dbReference type="Gene3D" id="3.40.630.10">
    <property type="entry name" value="Zn peptidases"/>
    <property type="match status" value="2"/>
</dbReference>
<dbReference type="InterPro" id="IPR039866">
    <property type="entry name" value="CPQ"/>
</dbReference>
<dbReference type="PANTHER" id="PTHR12053:SF3">
    <property type="entry name" value="CARBOXYPEPTIDASE Q"/>
    <property type="match status" value="1"/>
</dbReference>
<dbReference type="Pfam" id="PF04389">
    <property type="entry name" value="Peptidase_M28"/>
    <property type="match status" value="1"/>
</dbReference>
<dbReference type="GO" id="GO:0005764">
    <property type="term" value="C:lysosome"/>
    <property type="evidence" value="ECO:0007669"/>
    <property type="project" value="UniProtKB-SubCell"/>
</dbReference>
<dbReference type="GO" id="GO:0070573">
    <property type="term" value="F:metallodipeptidase activity"/>
    <property type="evidence" value="ECO:0007669"/>
    <property type="project" value="InterPro"/>
</dbReference>
<dbReference type="RefSeq" id="WP_348641282.1">
    <property type="nucleotide sequence ID" value="NZ_JACHIP010000002.1"/>
</dbReference>
<evidence type="ECO:0000256" key="9">
    <source>
        <dbReference type="ARBA" id="ARBA00022723"/>
    </source>
</evidence>
<dbReference type="PANTHER" id="PTHR12053">
    <property type="entry name" value="PROTEASE FAMILY M28 PLASMA GLUTAMATE CARBOXYPEPTIDASE-RELATED"/>
    <property type="match status" value="1"/>
</dbReference>
<dbReference type="GO" id="GO:0046872">
    <property type="term" value="F:metal ion binding"/>
    <property type="evidence" value="ECO:0007669"/>
    <property type="project" value="UniProtKB-KW"/>
</dbReference>
<evidence type="ECO:0000256" key="10">
    <source>
        <dbReference type="ARBA" id="ARBA00022729"/>
    </source>
</evidence>
<keyword evidence="6" id="KW-0964">Secreted</keyword>
<evidence type="ECO:0000313" key="25">
    <source>
        <dbReference type="Proteomes" id="UP000540989"/>
    </source>
</evidence>
<dbReference type="EMBL" id="JACHIP010000002">
    <property type="protein sequence ID" value="MBB5057194.1"/>
    <property type="molecule type" value="Genomic_DNA"/>
</dbReference>
<keyword evidence="14" id="KW-0333">Golgi apparatus</keyword>
<reference evidence="24 25" key="1">
    <citation type="submission" date="2020-08" db="EMBL/GenBank/DDBJ databases">
        <title>Genomic Encyclopedia of Type Strains, Phase IV (KMG-V): Genome sequencing to study the core and pangenomes of soil and plant-associated prokaryotes.</title>
        <authorList>
            <person name="Whitman W."/>
        </authorList>
    </citation>
    <scope>NUCLEOTIDE SEQUENCE [LARGE SCALE GENOMIC DNA]</scope>
    <source>
        <strain evidence="24 25">M8UP14</strain>
    </source>
</reference>
<proteinExistence type="predicted"/>
<feature type="domain" description="Peptidase M28" evidence="23">
    <location>
        <begin position="324"/>
        <end position="536"/>
    </location>
</feature>
<comment type="subunit">
    <text evidence="19">Homodimer. The monomeric form is inactive while the homodimer is active.</text>
</comment>
<evidence type="ECO:0000256" key="12">
    <source>
        <dbReference type="ARBA" id="ARBA00022824"/>
    </source>
</evidence>
<feature type="region of interest" description="Disordered" evidence="21">
    <location>
        <begin position="562"/>
        <end position="583"/>
    </location>
</feature>
<evidence type="ECO:0000259" key="23">
    <source>
        <dbReference type="Pfam" id="PF04389"/>
    </source>
</evidence>
<evidence type="ECO:0000313" key="24">
    <source>
        <dbReference type="EMBL" id="MBB5057194.1"/>
    </source>
</evidence>
<protein>
    <recommendedName>
        <fullName evidence="5">Carboxypeptidase Q</fullName>
    </recommendedName>
    <alternativeName>
        <fullName evidence="20">Plasma glutamate carboxypeptidase</fullName>
    </alternativeName>
</protein>
<dbReference type="GO" id="GO:0005576">
    <property type="term" value="C:extracellular region"/>
    <property type="evidence" value="ECO:0007669"/>
    <property type="project" value="UniProtKB-SubCell"/>
</dbReference>
<keyword evidence="15" id="KW-0482">Metalloprotease</keyword>
<evidence type="ECO:0000256" key="15">
    <source>
        <dbReference type="ARBA" id="ARBA00023049"/>
    </source>
</evidence>
<comment type="caution">
    <text evidence="24">The sequence shown here is derived from an EMBL/GenBank/DDBJ whole genome shotgun (WGS) entry which is preliminary data.</text>
</comment>
<keyword evidence="25" id="KW-1185">Reference proteome</keyword>
<evidence type="ECO:0000256" key="22">
    <source>
        <dbReference type="SAM" id="SignalP"/>
    </source>
</evidence>
<evidence type="ECO:0000256" key="19">
    <source>
        <dbReference type="ARBA" id="ARBA00025833"/>
    </source>
</evidence>
<keyword evidence="16" id="KW-0865">Zymogen</keyword>
<evidence type="ECO:0000256" key="13">
    <source>
        <dbReference type="ARBA" id="ARBA00022833"/>
    </source>
</evidence>
<evidence type="ECO:0000256" key="4">
    <source>
        <dbReference type="ARBA" id="ARBA00004613"/>
    </source>
</evidence>
<evidence type="ECO:0000256" key="2">
    <source>
        <dbReference type="ARBA" id="ARBA00004371"/>
    </source>
</evidence>
<evidence type="ECO:0000256" key="3">
    <source>
        <dbReference type="ARBA" id="ARBA00004555"/>
    </source>
</evidence>
<keyword evidence="12" id="KW-0256">Endoplasmic reticulum</keyword>
<evidence type="ECO:0000256" key="20">
    <source>
        <dbReference type="ARBA" id="ARBA00033328"/>
    </source>
</evidence>
<evidence type="ECO:0000256" key="8">
    <source>
        <dbReference type="ARBA" id="ARBA00022670"/>
    </source>
</evidence>
<evidence type="ECO:0000256" key="21">
    <source>
        <dbReference type="SAM" id="MobiDB-lite"/>
    </source>
</evidence>
<feature type="chain" id="PRO_5031147446" description="Carboxypeptidase Q" evidence="22">
    <location>
        <begin position="27"/>
        <end position="583"/>
    </location>
</feature>
<keyword evidence="9" id="KW-0479">Metal-binding</keyword>
<comment type="subcellular location">
    <subcellularLocation>
        <location evidence="1">Endoplasmic reticulum</location>
    </subcellularLocation>
    <subcellularLocation>
        <location evidence="3">Golgi apparatus</location>
    </subcellularLocation>
    <subcellularLocation>
        <location evidence="2">Lysosome</location>
    </subcellularLocation>
    <subcellularLocation>
        <location evidence="4">Secreted</location>
    </subcellularLocation>
</comment>
<dbReference type="InterPro" id="IPR007484">
    <property type="entry name" value="Peptidase_M28"/>
</dbReference>
<dbReference type="Proteomes" id="UP000540989">
    <property type="component" value="Unassembled WGS sequence"/>
</dbReference>
<evidence type="ECO:0000256" key="14">
    <source>
        <dbReference type="ARBA" id="ARBA00023034"/>
    </source>
</evidence>
<accession>A0A7W7ZCS7</accession>
<keyword evidence="17" id="KW-0325">Glycoprotein</keyword>
<evidence type="ECO:0000256" key="16">
    <source>
        <dbReference type="ARBA" id="ARBA00023145"/>
    </source>
</evidence>
<dbReference type="AlphaFoldDB" id="A0A7W7ZCS7"/>
<keyword evidence="18" id="KW-0458">Lysosome</keyword>
<evidence type="ECO:0000256" key="7">
    <source>
        <dbReference type="ARBA" id="ARBA00022645"/>
    </source>
</evidence>
<dbReference type="GO" id="GO:0004180">
    <property type="term" value="F:carboxypeptidase activity"/>
    <property type="evidence" value="ECO:0007669"/>
    <property type="project" value="UniProtKB-KW"/>
</dbReference>
<sequence length="583" mass="63462">MTLAAKMFSFGLGAAALASLTGVAIAADKTPSYYGPQPAVESIDLTMYARIREEGLKHSHVMQFAGSLTEGIGPRLTGSPNMAKANAWTRDTLTTIGLSNAHLEDWGEFGMGWQQINTWARMVGPDPEPLWAEASPWSPSTKGPVTGEVVYVNLTDEKELDAFKGKLGGKIVLLGAMRPTPDITEPLFKRYTDAELKEMESFEASGGRYAPGSPELMKALADRARIAALRKSALKLMSEEGVLAILTPSRDGGSGGGTGIIFDDNGAALARDAQKKENAVTIPNAVMMIEHYNRLARMCEAHVPVTVEVNIEAKFTGDHEHGFNTVAEIPGTDPKLKNEVVMVGGHLDSWISGTGATDNGAGSIVAMEAVRILKVLDIKPKRTIRIALWSGEEEGLYGSSGYVKQHFGTFAEPKEKEPESVPSFLRQKGALATTKEWETLDAYYNLDNGTGKVRGVYTQENYAIGPIFKQWIAPLADLGVTTISYRNTGGTDHLSYDAVGLPGFQFIQDEMDYETRTHHSDMDTYDRLHPLDLEQAAVVEAIFLYNTSEREAMMPRKPFPHPELEKGAKAPIPGIYPNAVEPK</sequence>
<evidence type="ECO:0000256" key="5">
    <source>
        <dbReference type="ARBA" id="ARBA00014116"/>
    </source>
</evidence>
<evidence type="ECO:0000256" key="18">
    <source>
        <dbReference type="ARBA" id="ARBA00023228"/>
    </source>
</evidence>
<keyword evidence="10 22" id="KW-0732">Signal</keyword>
<feature type="signal peptide" evidence="22">
    <location>
        <begin position="1"/>
        <end position="26"/>
    </location>
</feature>
<evidence type="ECO:0000256" key="11">
    <source>
        <dbReference type="ARBA" id="ARBA00022801"/>
    </source>
</evidence>
<evidence type="ECO:0000256" key="17">
    <source>
        <dbReference type="ARBA" id="ARBA00023180"/>
    </source>
</evidence>
<dbReference type="SUPFAM" id="SSF53187">
    <property type="entry name" value="Zn-dependent exopeptidases"/>
    <property type="match status" value="1"/>
</dbReference>
<evidence type="ECO:0000256" key="6">
    <source>
        <dbReference type="ARBA" id="ARBA00022525"/>
    </source>
</evidence>
<keyword evidence="8" id="KW-0645">Protease</keyword>
<keyword evidence="11" id="KW-0378">Hydrolase</keyword>
<gene>
    <name evidence="24" type="ORF">HDF16_001879</name>
</gene>
<organism evidence="24 25">
    <name type="scientific">Granulicella aggregans</name>
    <dbReference type="NCBI Taxonomy" id="474949"/>
    <lineage>
        <taxon>Bacteria</taxon>
        <taxon>Pseudomonadati</taxon>
        <taxon>Acidobacteriota</taxon>
        <taxon>Terriglobia</taxon>
        <taxon>Terriglobales</taxon>
        <taxon>Acidobacteriaceae</taxon>
        <taxon>Granulicella</taxon>
    </lineage>
</organism>
<keyword evidence="7" id="KW-0121">Carboxypeptidase</keyword>
<evidence type="ECO:0000256" key="1">
    <source>
        <dbReference type="ARBA" id="ARBA00004240"/>
    </source>
</evidence>
<name>A0A7W7ZCS7_9BACT</name>